<sequence length="369" mass="39663">MELPDKSRLEPRHGPEPPARWSPTDLEPYPTAHTRFQEFVASGGRVAGNPSVDYAGGWSMSQQQQYGAGQQQSSSKVSLARMSECATFQMDLSLRVGCGAQSSGPSPTKIRVKSAVSAHLTTAGGGPHAVSFRVPFSERPAGVDPPVKRTRMSVDSGCSRGTTHAGATERGDSFSRANAFPGQLPPPFRGALSGSFPNTFPFSFPVQSNRAAPPTPRALPALGGSVPLQSAARADVGASAYLNVCFDADVEFGIYTDLNDAICNAGQLYVGFDFGFDSELVQLSAEDVDRVKRRLWDYSPRFQDLMRRPISSEDTKLQHPLPPYGALARAAMRGAEMGTGQCALTLESIRFLFCAFSYGSVQESPTNLW</sequence>
<keyword evidence="4" id="KW-1185">Reference proteome</keyword>
<dbReference type="EMBL" id="ABJB010062127">
    <property type="status" value="NOT_ANNOTATED_CDS"/>
    <property type="molecule type" value="Genomic_DNA"/>
</dbReference>
<dbReference type="AlphaFoldDB" id="B7QH28"/>
<dbReference type="Proteomes" id="UP000001555">
    <property type="component" value="Unassembled WGS sequence"/>
</dbReference>
<dbReference type="EMBL" id="ABJB010364914">
    <property type="status" value="NOT_ANNOTATED_CDS"/>
    <property type="molecule type" value="Genomic_DNA"/>
</dbReference>
<dbReference type="EMBL" id="ABJB010115275">
    <property type="status" value="NOT_ANNOTATED_CDS"/>
    <property type="molecule type" value="Genomic_DNA"/>
</dbReference>
<proteinExistence type="predicted"/>
<evidence type="ECO:0000313" key="4">
    <source>
        <dbReference type="Proteomes" id="UP000001555"/>
    </source>
</evidence>
<feature type="region of interest" description="Disordered" evidence="1">
    <location>
        <begin position="1"/>
        <end position="33"/>
    </location>
</feature>
<dbReference type="VEuPathDB" id="VectorBase:ISCP_022919"/>
<dbReference type="VEuPathDB" id="VectorBase:ISCW014631"/>
<dbReference type="EMBL" id="ABJB010317493">
    <property type="status" value="NOT_ANNOTATED_CDS"/>
    <property type="molecule type" value="Genomic_DNA"/>
</dbReference>
<evidence type="ECO:0000313" key="2">
    <source>
        <dbReference type="EMBL" id="EEC18150.1"/>
    </source>
</evidence>
<evidence type="ECO:0000256" key="1">
    <source>
        <dbReference type="SAM" id="MobiDB-lite"/>
    </source>
</evidence>
<dbReference type="EnsemblMetazoa" id="ISCW014631-RA">
    <property type="protein sequence ID" value="ISCW014631-PA"/>
    <property type="gene ID" value="ISCW014631"/>
</dbReference>
<accession>B7QH28</accession>
<gene>
    <name evidence="2" type="ORF">IscW_ISCW014631</name>
</gene>
<evidence type="ECO:0000313" key="3">
    <source>
        <dbReference type="EnsemblMetazoa" id="ISCW014631-PA"/>
    </source>
</evidence>
<name>B7QH28_IXOSC</name>
<reference evidence="2 4" key="1">
    <citation type="submission" date="2008-03" db="EMBL/GenBank/DDBJ databases">
        <title>Annotation of Ixodes scapularis.</title>
        <authorList>
            <consortium name="Ixodes scapularis Genome Project Consortium"/>
            <person name="Caler E."/>
            <person name="Hannick L.I."/>
            <person name="Bidwell S."/>
            <person name="Joardar V."/>
            <person name="Thiagarajan M."/>
            <person name="Amedeo P."/>
            <person name="Galinsky K.J."/>
            <person name="Schobel S."/>
            <person name="Inman J."/>
            <person name="Hostetler J."/>
            <person name="Miller J."/>
            <person name="Hammond M."/>
            <person name="Megy K."/>
            <person name="Lawson D."/>
            <person name="Kodira C."/>
            <person name="Sutton G."/>
            <person name="Meyer J."/>
            <person name="Hill C.A."/>
            <person name="Birren B."/>
            <person name="Nene V."/>
            <person name="Collins F."/>
            <person name="Alarcon-Chaidez F."/>
            <person name="Wikel S."/>
            <person name="Strausberg R."/>
        </authorList>
    </citation>
    <scope>NUCLEOTIDE SEQUENCE [LARGE SCALE GENOMIC DNA]</scope>
    <source>
        <strain evidence="4">Wikel</strain>
        <strain evidence="2">Wikel colony</strain>
    </source>
</reference>
<dbReference type="OrthoDB" id="6503905at2759"/>
<organism>
    <name type="scientific">Ixodes scapularis</name>
    <name type="common">Black-legged tick</name>
    <name type="synonym">Deer tick</name>
    <dbReference type="NCBI Taxonomy" id="6945"/>
    <lineage>
        <taxon>Eukaryota</taxon>
        <taxon>Metazoa</taxon>
        <taxon>Ecdysozoa</taxon>
        <taxon>Arthropoda</taxon>
        <taxon>Chelicerata</taxon>
        <taxon>Arachnida</taxon>
        <taxon>Acari</taxon>
        <taxon>Parasitiformes</taxon>
        <taxon>Ixodida</taxon>
        <taxon>Ixodoidea</taxon>
        <taxon>Ixodidae</taxon>
        <taxon>Ixodinae</taxon>
        <taxon>Ixodes</taxon>
    </lineage>
</organism>
<dbReference type="InParanoid" id="B7QH28"/>
<dbReference type="EMBL" id="ABJB010630361">
    <property type="status" value="NOT_ANNOTATED_CDS"/>
    <property type="molecule type" value="Genomic_DNA"/>
</dbReference>
<dbReference type="EMBL" id="DS936222">
    <property type="protein sequence ID" value="EEC18150.1"/>
    <property type="molecule type" value="Genomic_DNA"/>
</dbReference>
<dbReference type="EMBL" id="ABJB011033328">
    <property type="status" value="NOT_ANNOTATED_CDS"/>
    <property type="molecule type" value="Genomic_DNA"/>
</dbReference>
<reference evidence="3" key="2">
    <citation type="submission" date="2020-05" db="UniProtKB">
        <authorList>
            <consortium name="EnsemblMetazoa"/>
        </authorList>
    </citation>
    <scope>IDENTIFICATION</scope>
    <source>
        <strain evidence="3">wikel</strain>
    </source>
</reference>
<dbReference type="EMBL" id="ABJB010392807">
    <property type="status" value="NOT_ANNOTATED_CDS"/>
    <property type="molecule type" value="Genomic_DNA"/>
</dbReference>
<dbReference type="VEuPathDB" id="VectorBase:ISCI014631"/>
<feature type="compositionally biased region" description="Basic and acidic residues" evidence="1">
    <location>
        <begin position="1"/>
        <end position="15"/>
    </location>
</feature>
<dbReference type="HOGENOM" id="CLU_750700_0_0_1"/>
<protein>
    <submittedName>
        <fullName evidence="2 3">Uncharacterized protein</fullName>
    </submittedName>
</protein>
<feature type="region of interest" description="Disordered" evidence="1">
    <location>
        <begin position="141"/>
        <end position="174"/>
    </location>
</feature>
<dbReference type="PaxDb" id="6945-B7QH28"/>